<dbReference type="SUPFAM" id="SSF63817">
    <property type="entry name" value="Sortase"/>
    <property type="match status" value="1"/>
</dbReference>
<evidence type="ECO:0008006" key="5">
    <source>
        <dbReference type="Google" id="ProtNLM"/>
    </source>
</evidence>
<evidence type="ECO:0000256" key="2">
    <source>
        <dbReference type="SAM" id="MobiDB-lite"/>
    </source>
</evidence>
<name>A0ABN2STM9_9MICO</name>
<dbReference type="Gene3D" id="2.40.260.10">
    <property type="entry name" value="Sortase"/>
    <property type="match status" value="1"/>
</dbReference>
<comment type="caution">
    <text evidence="3">The sequence shown here is derived from an EMBL/GenBank/DDBJ whole genome shotgun (WGS) entry which is preliminary data.</text>
</comment>
<accession>A0ABN2STM9</accession>
<dbReference type="EMBL" id="BAAAPU010000011">
    <property type="protein sequence ID" value="GAA1991381.1"/>
    <property type="molecule type" value="Genomic_DNA"/>
</dbReference>
<feature type="compositionally biased region" description="Low complexity" evidence="2">
    <location>
        <begin position="31"/>
        <end position="57"/>
    </location>
</feature>
<dbReference type="InterPro" id="IPR023365">
    <property type="entry name" value="Sortase_dom-sf"/>
</dbReference>
<dbReference type="CDD" id="cd05829">
    <property type="entry name" value="Sortase_F"/>
    <property type="match status" value="1"/>
</dbReference>
<dbReference type="InterPro" id="IPR042001">
    <property type="entry name" value="Sortase_F"/>
</dbReference>
<proteinExistence type="predicted"/>
<reference evidence="3 4" key="1">
    <citation type="journal article" date="2019" name="Int. J. Syst. Evol. Microbiol.">
        <title>The Global Catalogue of Microorganisms (GCM) 10K type strain sequencing project: providing services to taxonomists for standard genome sequencing and annotation.</title>
        <authorList>
            <consortium name="The Broad Institute Genomics Platform"/>
            <consortium name="The Broad Institute Genome Sequencing Center for Infectious Disease"/>
            <person name="Wu L."/>
            <person name="Ma J."/>
        </authorList>
    </citation>
    <scope>NUCLEOTIDE SEQUENCE [LARGE SCALE GENOMIC DNA]</scope>
    <source>
        <strain evidence="3 4">JCM 15628</strain>
    </source>
</reference>
<keyword evidence="4" id="KW-1185">Reference proteome</keyword>
<gene>
    <name evidence="3" type="ORF">GCM10009817_36870</name>
</gene>
<organism evidence="3 4">
    <name type="scientific">Terrabacter lapilli</name>
    <dbReference type="NCBI Taxonomy" id="436231"/>
    <lineage>
        <taxon>Bacteria</taxon>
        <taxon>Bacillati</taxon>
        <taxon>Actinomycetota</taxon>
        <taxon>Actinomycetes</taxon>
        <taxon>Micrococcales</taxon>
        <taxon>Intrasporangiaceae</taxon>
        <taxon>Terrabacter</taxon>
    </lineage>
</organism>
<dbReference type="Pfam" id="PF04203">
    <property type="entry name" value="Sortase"/>
    <property type="match status" value="1"/>
</dbReference>
<keyword evidence="1" id="KW-0378">Hydrolase</keyword>
<evidence type="ECO:0000256" key="1">
    <source>
        <dbReference type="ARBA" id="ARBA00022801"/>
    </source>
</evidence>
<evidence type="ECO:0000313" key="4">
    <source>
        <dbReference type="Proteomes" id="UP001500013"/>
    </source>
</evidence>
<protein>
    <recommendedName>
        <fullName evidence="5">Sortase family protein</fullName>
    </recommendedName>
</protein>
<feature type="compositionally biased region" description="Low complexity" evidence="2">
    <location>
        <begin position="64"/>
        <end position="76"/>
    </location>
</feature>
<sequence length="230" mass="23297">MVAALVAGLLVLWVTRPQPGDAAALGAAMRGTSSSTATPGGSPTTTAVPTPAAAAPTRGVQSGAPPASTVTATPAEPTRPAPAPAAPTRLTIDSVGLQMPVVPVGVAANGEMALPRSPADAGWYRFGAHPGDPQGATVIAGHLDQPWYGTGPLGRLADVAPGDTVVVDSGTTSRRFVVTEVQAVRKTRLDLAALFRTDGPPSLHIVTCGGRFDPVQRHYDENVVVVARPA</sequence>
<dbReference type="InterPro" id="IPR005754">
    <property type="entry name" value="Sortase"/>
</dbReference>
<dbReference type="Proteomes" id="UP001500013">
    <property type="component" value="Unassembled WGS sequence"/>
</dbReference>
<evidence type="ECO:0000313" key="3">
    <source>
        <dbReference type="EMBL" id="GAA1991381.1"/>
    </source>
</evidence>
<feature type="region of interest" description="Disordered" evidence="2">
    <location>
        <begin position="25"/>
        <end position="87"/>
    </location>
</feature>